<dbReference type="AlphaFoldDB" id="A0AAG5D9I4"/>
<evidence type="ECO:0000256" key="1">
    <source>
        <dbReference type="SAM" id="SignalP"/>
    </source>
</evidence>
<keyword evidence="1" id="KW-0732">Signal</keyword>
<keyword evidence="3" id="KW-1185">Reference proteome</keyword>
<dbReference type="Proteomes" id="UP000075880">
    <property type="component" value="Unassembled WGS sequence"/>
</dbReference>
<sequence length="515" mass="55040">MGKWAAVSVLLVPLLFALGFASPDLGLDITIDFVTTNNPNVLSSANVVSSVTSDLQGAIGGYQVPRLDGMTSLSVSGDSLVKLVNSITGTVNDVLRNISVIASQRQTAPSCMFASINATIESAYTVLDAAPALVANVVTSTSTQNGNALSSAVTMLLDSLTQITTNLDALYKQVTAVLAAGGTVTTSTVNANIQQSTLIQLSGSIAVTTTVERSLTTTVRAVRTAFEQANNILTSYNNDLASALTSISNTQRDYYNQITNRVNSFQSKVTSDTNSGMTEIFGTQSRLNAFIQHIPTRPQAQALQAAMVSFNASYRSVSDGYFRKIQSQVTQIYTGTEAFVKNFLDQLTPVVNSSNYKLAASMSFGGVYASNCNGRYGGAITNLENNVRDVLNRALNEFANTGYTDPFVSEYNQVMREQTRYITNRINFCLNLGSTTSTAIVRAGIARCFTETVTIISTLLQDITFETQVVIAALNLEGLAMIQRLESTGLIMAHGLIAEATRLDALLATCQTTNS</sequence>
<name>A0AAG5D9I4_ANOAO</name>
<protein>
    <recommendedName>
        <fullName evidence="4">Secreted protein</fullName>
    </recommendedName>
</protein>
<organism evidence="2 3">
    <name type="scientific">Anopheles atroparvus</name>
    <name type="common">European mosquito</name>
    <dbReference type="NCBI Taxonomy" id="41427"/>
    <lineage>
        <taxon>Eukaryota</taxon>
        <taxon>Metazoa</taxon>
        <taxon>Ecdysozoa</taxon>
        <taxon>Arthropoda</taxon>
        <taxon>Hexapoda</taxon>
        <taxon>Insecta</taxon>
        <taxon>Pterygota</taxon>
        <taxon>Neoptera</taxon>
        <taxon>Endopterygota</taxon>
        <taxon>Diptera</taxon>
        <taxon>Nematocera</taxon>
        <taxon>Culicoidea</taxon>
        <taxon>Culicidae</taxon>
        <taxon>Anophelinae</taxon>
        <taxon>Anopheles</taxon>
    </lineage>
</organism>
<feature type="signal peptide" evidence="1">
    <location>
        <begin position="1"/>
        <end position="21"/>
    </location>
</feature>
<proteinExistence type="predicted"/>
<accession>A0AAG5D9I4</accession>
<dbReference type="EnsemblMetazoa" id="ENSAATROPT008829">
    <property type="protein sequence ID" value="ENSAATROPP007967"/>
    <property type="gene ID" value="ENSAATROPG007198"/>
</dbReference>
<feature type="chain" id="PRO_5042616020" description="Secreted protein" evidence="1">
    <location>
        <begin position="22"/>
        <end position="515"/>
    </location>
</feature>
<evidence type="ECO:0000313" key="2">
    <source>
        <dbReference type="EnsemblMetazoa" id="ENSAATROPP007967"/>
    </source>
</evidence>
<reference evidence="2" key="1">
    <citation type="submission" date="2024-04" db="UniProtKB">
        <authorList>
            <consortium name="EnsemblMetazoa"/>
        </authorList>
    </citation>
    <scope>IDENTIFICATION</scope>
    <source>
        <strain evidence="2">EBRO</strain>
    </source>
</reference>
<evidence type="ECO:0000313" key="3">
    <source>
        <dbReference type="Proteomes" id="UP000075880"/>
    </source>
</evidence>
<evidence type="ECO:0008006" key="4">
    <source>
        <dbReference type="Google" id="ProtNLM"/>
    </source>
</evidence>